<feature type="chain" id="PRO_5011481726" description="PEP-CTERM protein-sorting domain-containing protein" evidence="2">
    <location>
        <begin position="20"/>
        <end position="166"/>
    </location>
</feature>
<feature type="signal peptide" evidence="2">
    <location>
        <begin position="1"/>
        <end position="19"/>
    </location>
</feature>
<gene>
    <name evidence="3" type="ORF">SAMN04488079_11451</name>
</gene>
<evidence type="ECO:0000256" key="1">
    <source>
        <dbReference type="SAM" id="Phobius"/>
    </source>
</evidence>
<dbReference type="AlphaFoldDB" id="A0A1I4AF77"/>
<keyword evidence="1" id="KW-0812">Transmembrane</keyword>
<evidence type="ECO:0000256" key="2">
    <source>
        <dbReference type="SAM" id="SignalP"/>
    </source>
</evidence>
<dbReference type="OrthoDB" id="5609961at2"/>
<name>A0A1I4AF77_9GAMM</name>
<protein>
    <recommendedName>
        <fullName evidence="5">PEP-CTERM protein-sorting domain-containing protein</fullName>
    </recommendedName>
</protein>
<keyword evidence="4" id="KW-1185">Reference proteome</keyword>
<dbReference type="EMBL" id="FOSH01000014">
    <property type="protein sequence ID" value="SFK55082.1"/>
    <property type="molecule type" value="Genomic_DNA"/>
</dbReference>
<keyword evidence="1" id="KW-1133">Transmembrane helix</keyword>
<sequence>MKKAMLFAVALLFSVGVNAATLSMSGAGSTFEQKVDVPNGSVVLGGGTVSEGPGTWFSLFDVKTNTDTAAKIEWSFNPTSSLAGATLRFNNGVDGIQLFNIAGDFSFTAMIYHGYTAWVDIIDATRNVFKYDVSVSAVPVPAALFLFAPVLLGFLGLRRKTAVAAA</sequence>
<accession>A0A1I4AF77</accession>
<dbReference type="Proteomes" id="UP000198924">
    <property type="component" value="Unassembled WGS sequence"/>
</dbReference>
<evidence type="ECO:0008006" key="5">
    <source>
        <dbReference type="Google" id="ProtNLM"/>
    </source>
</evidence>
<keyword evidence="1" id="KW-0472">Membrane</keyword>
<keyword evidence="2" id="KW-0732">Signal</keyword>
<reference evidence="4" key="1">
    <citation type="submission" date="2016-10" db="EMBL/GenBank/DDBJ databases">
        <authorList>
            <person name="Varghese N."/>
            <person name="Submissions S."/>
        </authorList>
    </citation>
    <scope>NUCLEOTIDE SEQUENCE [LARGE SCALE GENOMIC DNA]</scope>
    <source>
        <strain evidence="4">DSM 11578</strain>
    </source>
</reference>
<feature type="transmembrane region" description="Helical" evidence="1">
    <location>
        <begin position="138"/>
        <end position="157"/>
    </location>
</feature>
<evidence type="ECO:0000313" key="3">
    <source>
        <dbReference type="EMBL" id="SFK55082.1"/>
    </source>
</evidence>
<dbReference type="RefSeq" id="WP_091714876.1">
    <property type="nucleotide sequence ID" value="NZ_FOSH01000014.1"/>
</dbReference>
<organism evidence="3 4">
    <name type="scientific">Methylophaga sulfidovorans</name>
    <dbReference type="NCBI Taxonomy" id="45496"/>
    <lineage>
        <taxon>Bacteria</taxon>
        <taxon>Pseudomonadati</taxon>
        <taxon>Pseudomonadota</taxon>
        <taxon>Gammaproteobacteria</taxon>
        <taxon>Thiotrichales</taxon>
        <taxon>Piscirickettsiaceae</taxon>
        <taxon>Methylophaga</taxon>
    </lineage>
</organism>
<evidence type="ECO:0000313" key="4">
    <source>
        <dbReference type="Proteomes" id="UP000198924"/>
    </source>
</evidence>
<proteinExistence type="predicted"/>